<evidence type="ECO:0000313" key="1">
    <source>
        <dbReference type="EMBL" id="GIH34228.1"/>
    </source>
</evidence>
<evidence type="ECO:0000313" key="2">
    <source>
        <dbReference type="Proteomes" id="UP000651728"/>
    </source>
</evidence>
<name>A0ABQ4FHE9_9ACTN</name>
<proteinExistence type="predicted"/>
<reference evidence="1 2" key="1">
    <citation type="submission" date="2021-01" db="EMBL/GenBank/DDBJ databases">
        <title>Whole genome shotgun sequence of Microbispora amethystogenes NBRC 101907.</title>
        <authorList>
            <person name="Komaki H."/>
            <person name="Tamura T."/>
        </authorList>
    </citation>
    <scope>NUCLEOTIDE SEQUENCE [LARGE SCALE GENOMIC DNA]</scope>
    <source>
        <strain evidence="1 2">NBRC 101907</strain>
    </source>
</reference>
<protein>
    <submittedName>
        <fullName evidence="1">Uncharacterized protein</fullName>
    </submittedName>
</protein>
<organism evidence="1 2">
    <name type="scientific">Microbispora amethystogenes</name>
    <dbReference type="NCBI Taxonomy" id="1427754"/>
    <lineage>
        <taxon>Bacteria</taxon>
        <taxon>Bacillati</taxon>
        <taxon>Actinomycetota</taxon>
        <taxon>Actinomycetes</taxon>
        <taxon>Streptosporangiales</taxon>
        <taxon>Streptosporangiaceae</taxon>
        <taxon>Microbispora</taxon>
    </lineage>
</organism>
<accession>A0ABQ4FHE9</accession>
<dbReference type="Proteomes" id="UP000651728">
    <property type="component" value="Unassembled WGS sequence"/>
</dbReference>
<sequence length="55" mass="5506">MTPFSYLCVAGEGVTSLANPLRSADSGVGGRDGRRAEGGLEVAGLLVAGRTRAVS</sequence>
<comment type="caution">
    <text evidence="1">The sequence shown here is derived from an EMBL/GenBank/DDBJ whole genome shotgun (WGS) entry which is preliminary data.</text>
</comment>
<dbReference type="EMBL" id="BOOB01000034">
    <property type="protein sequence ID" value="GIH34228.1"/>
    <property type="molecule type" value="Genomic_DNA"/>
</dbReference>
<keyword evidence="2" id="KW-1185">Reference proteome</keyword>
<gene>
    <name evidence="1" type="ORF">Mam01_43920</name>
</gene>